<protein>
    <recommendedName>
        <fullName evidence="12">Protease HtpX homolog</fullName>
        <ecNumber evidence="12">3.4.24.-</ecNumber>
    </recommendedName>
</protein>
<evidence type="ECO:0000256" key="9">
    <source>
        <dbReference type="ARBA" id="ARBA00022989"/>
    </source>
</evidence>
<organism evidence="14 15">
    <name type="scientific">Trichloromonas acetexigens</name>
    <dbReference type="NCBI Taxonomy" id="38815"/>
    <lineage>
        <taxon>Bacteria</taxon>
        <taxon>Pseudomonadati</taxon>
        <taxon>Thermodesulfobacteriota</taxon>
        <taxon>Desulfuromonadia</taxon>
        <taxon>Desulfuromonadales</taxon>
        <taxon>Trichloromonadaceae</taxon>
        <taxon>Trichloromonas</taxon>
    </lineage>
</organism>
<dbReference type="GO" id="GO:0006508">
    <property type="term" value="P:proteolysis"/>
    <property type="evidence" value="ECO:0007669"/>
    <property type="project" value="UniProtKB-KW"/>
</dbReference>
<reference evidence="14 15" key="1">
    <citation type="submission" date="2019-07" db="EMBL/GenBank/DDBJ databases">
        <title>Insights of Desulfuromonas acetexigens electromicrobiology.</title>
        <authorList>
            <person name="Katuri K."/>
            <person name="Sapireddy V."/>
            <person name="Shaw D.R."/>
            <person name="Saikaly P."/>
        </authorList>
    </citation>
    <scope>NUCLEOTIDE SEQUENCE [LARGE SCALE GENOMIC DNA]</scope>
    <source>
        <strain evidence="14 15">2873</strain>
    </source>
</reference>
<feature type="transmembrane region" description="Helical" evidence="12">
    <location>
        <begin position="178"/>
        <end position="198"/>
    </location>
</feature>
<feature type="transmembrane region" description="Helical" evidence="12">
    <location>
        <begin position="142"/>
        <end position="166"/>
    </location>
</feature>
<dbReference type="InterPro" id="IPR022919">
    <property type="entry name" value="Pept_M48_protease_HtpX"/>
</dbReference>
<dbReference type="PANTHER" id="PTHR43221">
    <property type="entry name" value="PROTEASE HTPX"/>
    <property type="match status" value="1"/>
</dbReference>
<evidence type="ECO:0000313" key="15">
    <source>
        <dbReference type="Proteomes" id="UP000317155"/>
    </source>
</evidence>
<dbReference type="InterPro" id="IPR001915">
    <property type="entry name" value="Peptidase_M48"/>
</dbReference>
<keyword evidence="4 12" id="KW-0645">Protease</keyword>
<evidence type="ECO:0000256" key="8">
    <source>
        <dbReference type="ARBA" id="ARBA00022833"/>
    </source>
</evidence>
<dbReference type="EMBL" id="VJVV01000011">
    <property type="protein sequence ID" value="TRO79281.1"/>
    <property type="molecule type" value="Genomic_DNA"/>
</dbReference>
<dbReference type="AlphaFoldDB" id="A0A550J7S6"/>
<evidence type="ECO:0000259" key="13">
    <source>
        <dbReference type="Pfam" id="PF01435"/>
    </source>
</evidence>
<dbReference type="Pfam" id="PF01435">
    <property type="entry name" value="Peptidase_M48"/>
    <property type="match status" value="1"/>
</dbReference>
<dbReference type="Proteomes" id="UP000317155">
    <property type="component" value="Unassembled WGS sequence"/>
</dbReference>
<dbReference type="PANTHER" id="PTHR43221:SF1">
    <property type="entry name" value="PROTEASE HTPX"/>
    <property type="match status" value="1"/>
</dbReference>
<dbReference type="CDD" id="cd07336">
    <property type="entry name" value="M48B_HtpX_like"/>
    <property type="match status" value="1"/>
</dbReference>
<dbReference type="InterPro" id="IPR050083">
    <property type="entry name" value="HtpX_protease"/>
</dbReference>
<dbReference type="OrthoDB" id="15218at2"/>
<feature type="binding site" evidence="12">
    <location>
        <position position="131"/>
    </location>
    <ligand>
        <name>Zn(2+)</name>
        <dbReference type="ChEBI" id="CHEBI:29105"/>
        <note>catalytic</note>
    </ligand>
</feature>
<keyword evidence="8 12" id="KW-0862">Zinc</keyword>
<name>A0A550J7S6_9BACT</name>
<feature type="binding site" evidence="12">
    <location>
        <position position="135"/>
    </location>
    <ligand>
        <name>Zn(2+)</name>
        <dbReference type="ChEBI" id="CHEBI:29105"/>
        <note>catalytic</note>
    </ligand>
</feature>
<evidence type="ECO:0000256" key="4">
    <source>
        <dbReference type="ARBA" id="ARBA00022670"/>
    </source>
</evidence>
<feature type="domain" description="Peptidase M48" evidence="13">
    <location>
        <begin position="71"/>
        <end position="281"/>
    </location>
</feature>
<dbReference type="GO" id="GO:0005886">
    <property type="term" value="C:plasma membrane"/>
    <property type="evidence" value="ECO:0007669"/>
    <property type="project" value="UniProtKB-SubCell"/>
</dbReference>
<evidence type="ECO:0000256" key="10">
    <source>
        <dbReference type="ARBA" id="ARBA00023049"/>
    </source>
</evidence>
<keyword evidence="10 12" id="KW-0482">Metalloprotease</keyword>
<evidence type="ECO:0000256" key="12">
    <source>
        <dbReference type="HAMAP-Rule" id="MF_00188"/>
    </source>
</evidence>
<comment type="caution">
    <text evidence="14">The sequence shown here is derived from an EMBL/GenBank/DDBJ whole genome shotgun (WGS) entry which is preliminary data.</text>
</comment>
<evidence type="ECO:0000256" key="7">
    <source>
        <dbReference type="ARBA" id="ARBA00022801"/>
    </source>
</evidence>
<accession>A0A550J7S6</accession>
<dbReference type="NCBIfam" id="NF002826">
    <property type="entry name" value="PRK03001.1"/>
    <property type="match status" value="1"/>
</dbReference>
<evidence type="ECO:0000256" key="2">
    <source>
        <dbReference type="ARBA" id="ARBA00009779"/>
    </source>
</evidence>
<keyword evidence="11 12" id="KW-0472">Membrane</keyword>
<evidence type="ECO:0000256" key="11">
    <source>
        <dbReference type="ARBA" id="ARBA00023136"/>
    </source>
</evidence>
<evidence type="ECO:0000256" key="1">
    <source>
        <dbReference type="ARBA" id="ARBA00004651"/>
    </source>
</evidence>
<keyword evidence="15" id="KW-1185">Reference proteome</keyword>
<dbReference type="GO" id="GO:0004222">
    <property type="term" value="F:metalloendopeptidase activity"/>
    <property type="evidence" value="ECO:0007669"/>
    <property type="project" value="UniProtKB-UniRule"/>
</dbReference>
<evidence type="ECO:0000256" key="3">
    <source>
        <dbReference type="ARBA" id="ARBA00022475"/>
    </source>
</evidence>
<keyword evidence="5 12" id="KW-0812">Transmembrane</keyword>
<dbReference type="GO" id="GO:0008270">
    <property type="term" value="F:zinc ion binding"/>
    <property type="evidence" value="ECO:0007669"/>
    <property type="project" value="UniProtKB-UniRule"/>
</dbReference>
<evidence type="ECO:0000256" key="6">
    <source>
        <dbReference type="ARBA" id="ARBA00022723"/>
    </source>
</evidence>
<sequence>MMNTLKITFFLTCLTLLMVAMGNAIGGQGGMVIALLLAGGMNFFSYWYSDKIVLKMYKAKEVSENESPTFYRMVKGLAERAGMPMPKVYIIPSESPNAFATGRNPQNAAVAATEGIMRILSAEELEGVMAHELAHVQNRDTLISTIAATFAGAIAMLGNMLQWAAIFGGGNSDDEEGGGSMLGGLAMAFIAPMAAMLIQMAVSRSREYLADASGAKICGNPLALASALNKLQLASQRVPMNEATPATSHMFIVNPLKGASLAKLFSTHPPMEERIARLQAMSGGRSV</sequence>
<keyword evidence="6 12" id="KW-0479">Metal-binding</keyword>
<comment type="similarity">
    <text evidence="2 12">Belongs to the peptidase M48B family.</text>
</comment>
<dbReference type="HAMAP" id="MF_00188">
    <property type="entry name" value="Pept_M48_protease_HtpX"/>
    <property type="match status" value="1"/>
</dbReference>
<evidence type="ECO:0000256" key="5">
    <source>
        <dbReference type="ARBA" id="ARBA00022692"/>
    </source>
</evidence>
<dbReference type="Gene3D" id="3.30.2010.10">
    <property type="entry name" value="Metalloproteases ('zincins'), catalytic domain"/>
    <property type="match status" value="1"/>
</dbReference>
<keyword evidence="3 12" id="KW-1003">Cell membrane</keyword>
<dbReference type="EC" id="3.4.24.-" evidence="12"/>
<comment type="cofactor">
    <cofactor evidence="12">
        <name>Zn(2+)</name>
        <dbReference type="ChEBI" id="CHEBI:29105"/>
    </cofactor>
    <text evidence="12">Binds 1 zinc ion per subunit.</text>
</comment>
<proteinExistence type="inferred from homology"/>
<feature type="transmembrane region" description="Helical" evidence="12">
    <location>
        <begin position="32"/>
        <end position="49"/>
    </location>
</feature>
<feature type="active site" evidence="12">
    <location>
        <position position="132"/>
    </location>
</feature>
<gene>
    <name evidence="12 14" type="primary">htpX</name>
    <name evidence="14" type="ORF">FL622_13500</name>
</gene>
<keyword evidence="7 12" id="KW-0378">Hydrolase</keyword>
<evidence type="ECO:0000313" key="14">
    <source>
        <dbReference type="EMBL" id="TRO79281.1"/>
    </source>
</evidence>
<feature type="binding site" evidence="12">
    <location>
        <position position="207"/>
    </location>
    <ligand>
        <name>Zn(2+)</name>
        <dbReference type="ChEBI" id="CHEBI:29105"/>
        <note>catalytic</note>
    </ligand>
</feature>
<comment type="subcellular location">
    <subcellularLocation>
        <location evidence="1 12">Cell membrane</location>
        <topology evidence="1 12">Multi-pass membrane protein</topology>
    </subcellularLocation>
</comment>
<keyword evidence="9 12" id="KW-1133">Transmembrane helix</keyword>